<comment type="subcellular location">
    <subcellularLocation>
        <location evidence="1">Cytoplasm</location>
    </subcellularLocation>
</comment>
<keyword evidence="5" id="KW-0805">Transcription regulation</keyword>
<keyword evidence="2" id="KW-0963">Cytoplasm</keyword>
<dbReference type="GO" id="GO:0005737">
    <property type="term" value="C:cytoplasm"/>
    <property type="evidence" value="ECO:0007669"/>
    <property type="project" value="UniProtKB-SubCell"/>
</dbReference>
<keyword evidence="6" id="KW-0804">Transcription</keyword>
<dbReference type="AlphaFoldDB" id="A0A1M6JJX8"/>
<dbReference type="Gene3D" id="1.10.10.60">
    <property type="entry name" value="Homeodomain-like"/>
    <property type="match status" value="2"/>
</dbReference>
<organism evidence="11 12">
    <name type="scientific">Aquimarina spongiae</name>
    <dbReference type="NCBI Taxonomy" id="570521"/>
    <lineage>
        <taxon>Bacteria</taxon>
        <taxon>Pseudomonadati</taxon>
        <taxon>Bacteroidota</taxon>
        <taxon>Flavobacteriia</taxon>
        <taxon>Flavobacteriales</taxon>
        <taxon>Flavobacteriaceae</taxon>
        <taxon>Aquimarina</taxon>
    </lineage>
</organism>
<evidence type="ECO:0000256" key="8">
    <source>
        <dbReference type="SAM" id="Coils"/>
    </source>
</evidence>
<reference evidence="12" key="1">
    <citation type="submission" date="2016-11" db="EMBL/GenBank/DDBJ databases">
        <authorList>
            <person name="Varghese N."/>
            <person name="Submissions S."/>
        </authorList>
    </citation>
    <scope>NUCLEOTIDE SEQUENCE [LARGE SCALE GENOMIC DNA]</scope>
    <source>
        <strain evidence="12">DSM 22623</strain>
    </source>
</reference>
<dbReference type="Proteomes" id="UP000184432">
    <property type="component" value="Unassembled WGS sequence"/>
</dbReference>
<proteinExistence type="inferred from homology"/>
<dbReference type="SMART" id="SM00028">
    <property type="entry name" value="TPR"/>
    <property type="match status" value="5"/>
</dbReference>
<feature type="transmembrane region" description="Helical" evidence="9">
    <location>
        <begin position="353"/>
        <end position="373"/>
    </location>
</feature>
<dbReference type="InterPro" id="IPR011990">
    <property type="entry name" value="TPR-like_helical_dom_sf"/>
</dbReference>
<dbReference type="GO" id="GO:0043565">
    <property type="term" value="F:sequence-specific DNA binding"/>
    <property type="evidence" value="ECO:0007669"/>
    <property type="project" value="InterPro"/>
</dbReference>
<keyword evidence="9" id="KW-0812">Transmembrane</keyword>
<evidence type="ECO:0000256" key="1">
    <source>
        <dbReference type="ARBA" id="ARBA00004496"/>
    </source>
</evidence>
<feature type="coiled-coil region" evidence="8">
    <location>
        <begin position="376"/>
        <end position="403"/>
    </location>
</feature>
<evidence type="ECO:0000256" key="7">
    <source>
        <dbReference type="ARBA" id="ARBA00038253"/>
    </source>
</evidence>
<comment type="similarity">
    <text evidence="7">Belongs to the Rap family.</text>
</comment>
<evidence type="ECO:0000256" key="6">
    <source>
        <dbReference type="ARBA" id="ARBA00023163"/>
    </source>
</evidence>
<keyword evidence="9" id="KW-0472">Membrane</keyword>
<keyword evidence="4" id="KW-0802">TPR repeat</keyword>
<feature type="domain" description="HTH araC/xylS-type" evidence="10">
    <location>
        <begin position="418"/>
        <end position="526"/>
    </location>
</feature>
<dbReference type="InterPro" id="IPR041617">
    <property type="entry name" value="TPR_MalT"/>
</dbReference>
<evidence type="ECO:0000256" key="9">
    <source>
        <dbReference type="SAM" id="Phobius"/>
    </source>
</evidence>
<dbReference type="InterPro" id="IPR009057">
    <property type="entry name" value="Homeodomain-like_sf"/>
</dbReference>
<dbReference type="PANTHER" id="PTHR46630:SF1">
    <property type="entry name" value="TETRATRICOPEPTIDE REPEAT PROTEIN 29"/>
    <property type="match status" value="1"/>
</dbReference>
<dbReference type="PROSITE" id="PS01124">
    <property type="entry name" value="HTH_ARAC_FAMILY_2"/>
    <property type="match status" value="1"/>
</dbReference>
<evidence type="ECO:0000259" key="10">
    <source>
        <dbReference type="PROSITE" id="PS01124"/>
    </source>
</evidence>
<keyword evidence="8" id="KW-0175">Coiled coil</keyword>
<dbReference type="RefSeq" id="WP_073319894.1">
    <property type="nucleotide sequence ID" value="NZ_FQYP01000009.1"/>
</dbReference>
<evidence type="ECO:0000313" key="11">
    <source>
        <dbReference type="EMBL" id="SHJ46932.1"/>
    </source>
</evidence>
<dbReference type="Gene3D" id="1.25.40.10">
    <property type="entry name" value="Tetratricopeptide repeat domain"/>
    <property type="match status" value="2"/>
</dbReference>
<gene>
    <name evidence="11" type="ORF">SAMN04488508_109104</name>
</gene>
<dbReference type="SUPFAM" id="SSF48452">
    <property type="entry name" value="TPR-like"/>
    <property type="match status" value="1"/>
</dbReference>
<dbReference type="InterPro" id="IPR019734">
    <property type="entry name" value="TPR_rpt"/>
</dbReference>
<evidence type="ECO:0000256" key="4">
    <source>
        <dbReference type="ARBA" id="ARBA00022803"/>
    </source>
</evidence>
<protein>
    <submittedName>
        <fullName evidence="11">AraC-type DNA-binding protein</fullName>
    </submittedName>
</protein>
<dbReference type="Pfam" id="PF17874">
    <property type="entry name" value="TPR_MalT"/>
    <property type="match status" value="1"/>
</dbReference>
<keyword evidence="11" id="KW-0238">DNA-binding</keyword>
<dbReference type="STRING" id="570521.SAMN04488508_109104"/>
<dbReference type="OrthoDB" id="5295174at2"/>
<evidence type="ECO:0000256" key="2">
    <source>
        <dbReference type="ARBA" id="ARBA00022490"/>
    </source>
</evidence>
<dbReference type="InterPro" id="IPR051476">
    <property type="entry name" value="Bac_ResReg_Asp_Phosphatase"/>
</dbReference>
<dbReference type="GO" id="GO:0003700">
    <property type="term" value="F:DNA-binding transcription factor activity"/>
    <property type="evidence" value="ECO:0007669"/>
    <property type="project" value="InterPro"/>
</dbReference>
<name>A0A1M6JJX8_9FLAO</name>
<evidence type="ECO:0000256" key="3">
    <source>
        <dbReference type="ARBA" id="ARBA00022737"/>
    </source>
</evidence>
<evidence type="ECO:0000256" key="5">
    <source>
        <dbReference type="ARBA" id="ARBA00023015"/>
    </source>
</evidence>
<keyword evidence="3" id="KW-0677">Repeat</keyword>
<dbReference type="SUPFAM" id="SSF46689">
    <property type="entry name" value="Homeodomain-like"/>
    <property type="match status" value="1"/>
</dbReference>
<dbReference type="Pfam" id="PF12833">
    <property type="entry name" value="HTH_18"/>
    <property type="match status" value="1"/>
</dbReference>
<sequence length="539" mass="63009">MQGPSIRFVDFFSCLFFLLLGIHYTFGQEESLERAEQYYQKGKTLYHEEAYKESVAVLDKVVKIAQEVNDSLLLCKAVTAKGTSYLMNDQNQKALDAYYKALEIAKALKNYDRELVANSGLVLVYKKTNQYDKALALSKEILQSIDKSSYKNTKNHVRTITVSIEVYLDTEQYDSVLHYAEQGITLSKSLDFKEGLVDLYIKKGVVFYHRDEYENALNILFKAEEILQTNEVKNKFYPTINCAYFIASCYYKQGKYDQAITRLLDNIKASEQKDLFNLPVLQSHLLLANCYAAQQDFESALLWNTKYVELNEANQKRKTATINKIYQKEAQVLQKGIVDLQDAHRKNERIKTYGYFLAILLFIILFIGAVLYFKKQKTYKLRFDRLLQKIDDLETKEHEVTDKKETTKPILIDDEKVMDVLKGLERLEAQEYYLRLDCNLRSVAKKVKTNSTYLSKIVNIHRQKNFNEYIRDLRIEYVLKRLKNDKKFRSFSIKSIANEIGYKSDYSFAKHFKAKTGLNPSYYIKNLQKQEKSIENMIS</sequence>
<dbReference type="EMBL" id="FQYP01000009">
    <property type="protein sequence ID" value="SHJ46932.1"/>
    <property type="molecule type" value="Genomic_DNA"/>
</dbReference>
<keyword evidence="12" id="KW-1185">Reference proteome</keyword>
<dbReference type="SMART" id="SM00342">
    <property type="entry name" value="HTH_ARAC"/>
    <property type="match status" value="1"/>
</dbReference>
<accession>A0A1M6JJX8</accession>
<keyword evidence="9" id="KW-1133">Transmembrane helix</keyword>
<dbReference type="InterPro" id="IPR018060">
    <property type="entry name" value="HTH_AraC"/>
</dbReference>
<dbReference type="PANTHER" id="PTHR46630">
    <property type="entry name" value="TETRATRICOPEPTIDE REPEAT PROTEIN 29"/>
    <property type="match status" value="1"/>
</dbReference>
<evidence type="ECO:0000313" key="12">
    <source>
        <dbReference type="Proteomes" id="UP000184432"/>
    </source>
</evidence>